<evidence type="ECO:0000313" key="2">
    <source>
        <dbReference type="Proteomes" id="UP000061660"/>
    </source>
</evidence>
<dbReference type="KEGG" id="pnp:IJ22_19410"/>
<sequence length="61" mass="7101">MKANIYGFEVEGTPQEVIEFKKLIETQPKQTYTYTASPYLYKPYISDNPIKWSENTCSTQS</sequence>
<dbReference type="OrthoDB" id="2666153at2"/>
<dbReference type="EMBL" id="CP013652">
    <property type="protein sequence ID" value="ALS22315.1"/>
    <property type="molecule type" value="Genomic_DNA"/>
</dbReference>
<reference evidence="1 2" key="2">
    <citation type="journal article" date="2016" name="Genome Announc.">
        <title>Complete Genome Sequences of Two Interactive Moderate Thermophiles, Paenibacillus napthalenovorans 32O-Y and Paenibacillus sp. 32O-W.</title>
        <authorList>
            <person name="Butler R.R.III."/>
            <person name="Wang J."/>
            <person name="Stark B.C."/>
            <person name="Pombert J.F."/>
        </authorList>
    </citation>
    <scope>NUCLEOTIDE SEQUENCE [LARGE SCALE GENOMIC DNA]</scope>
    <source>
        <strain evidence="1 2">32O-Y</strain>
    </source>
</reference>
<name>A0A0U2IMA0_9BACL</name>
<keyword evidence="2" id="KW-1185">Reference proteome</keyword>
<reference evidence="2" key="1">
    <citation type="submission" date="2015-12" db="EMBL/GenBank/DDBJ databases">
        <title>Complete genome sequences of two moderately thermophilic Paenibacillus species.</title>
        <authorList>
            <person name="Butler R.III."/>
            <person name="Wang J."/>
            <person name="Stark B.C."/>
            <person name="Pombert J.-F."/>
        </authorList>
    </citation>
    <scope>NUCLEOTIDE SEQUENCE [LARGE SCALE GENOMIC DNA]</scope>
    <source>
        <strain evidence="2">32O-Y</strain>
    </source>
</reference>
<evidence type="ECO:0000313" key="1">
    <source>
        <dbReference type="EMBL" id="ALS22315.1"/>
    </source>
</evidence>
<protein>
    <submittedName>
        <fullName evidence="1">Phage integrase</fullName>
    </submittedName>
</protein>
<proteinExistence type="predicted"/>
<organism evidence="1 2">
    <name type="scientific">Paenibacillus naphthalenovorans</name>
    <dbReference type="NCBI Taxonomy" id="162209"/>
    <lineage>
        <taxon>Bacteria</taxon>
        <taxon>Bacillati</taxon>
        <taxon>Bacillota</taxon>
        <taxon>Bacilli</taxon>
        <taxon>Bacillales</taxon>
        <taxon>Paenibacillaceae</taxon>
        <taxon>Paenibacillus</taxon>
    </lineage>
</organism>
<dbReference type="Proteomes" id="UP000061660">
    <property type="component" value="Chromosome"/>
</dbReference>
<dbReference type="RefSeq" id="WP_062408618.1">
    <property type="nucleotide sequence ID" value="NZ_CP013652.1"/>
</dbReference>
<dbReference type="STRING" id="162209.IJ22_19410"/>
<dbReference type="PATRIC" id="fig|162209.4.peg.2056"/>
<gene>
    <name evidence="1" type="ORF">IJ22_19410</name>
</gene>
<accession>A0A0U2IMA0</accession>
<dbReference type="AlphaFoldDB" id="A0A0U2IMA0"/>